<sequence length="334" mass="37561">MEGVEKTNNAAVEKCHRFLNLLCNPNDRTQRKSLMVQTEEVVLMFQRVVSVLDSGLEHRRVRKSKMFETSLPQHIFLDSPHTGTILSPKPPKVLPTNRPENPIQEMDSKSRNSLQPSQNKVPPNISKPKPSQSVQFPQQQIQIVHFQPPQRNFQTDNYSRSNSGTCLTFDGSTQAPTVSSTRFIPSLSIDGSDANSNDNSFYIIGMPQLPNQIPKDSRPRCSGRVEGGSVKCGSIATCHCSKKRKPRLRKTIKVPAISDKVADIPGDDYSWRKYGQKPIKGSPHPRGYYRCSNMKGCPARKHVERSLEDPSMLNVTYECEHNHSRLLSSQSAHT</sequence>
<accession>A0A7N2L817</accession>
<dbReference type="RefSeq" id="XP_030961255.1">
    <property type="nucleotide sequence ID" value="XM_031105395.1"/>
</dbReference>
<dbReference type="GO" id="GO:0003700">
    <property type="term" value="F:DNA-binding transcription factor activity"/>
    <property type="evidence" value="ECO:0007669"/>
    <property type="project" value="InterPro"/>
</dbReference>
<comment type="subcellular location">
    <subcellularLocation>
        <location evidence="1">Nucleus</location>
    </subcellularLocation>
</comment>
<proteinExistence type="predicted"/>
<dbReference type="GeneID" id="115982707"/>
<evidence type="ECO:0000256" key="3">
    <source>
        <dbReference type="ARBA" id="ARBA00023125"/>
    </source>
</evidence>
<evidence type="ECO:0000256" key="6">
    <source>
        <dbReference type="SAM" id="MobiDB-lite"/>
    </source>
</evidence>
<evidence type="ECO:0000313" key="9">
    <source>
        <dbReference type="Proteomes" id="UP000594261"/>
    </source>
</evidence>
<dbReference type="InParanoid" id="A0A7N2L817"/>
<dbReference type="GO" id="GO:0005634">
    <property type="term" value="C:nucleus"/>
    <property type="evidence" value="ECO:0007669"/>
    <property type="project" value="UniProtKB-SubCell"/>
</dbReference>
<keyword evidence="4" id="KW-0804">Transcription</keyword>
<dbReference type="PROSITE" id="PS50811">
    <property type="entry name" value="WRKY"/>
    <property type="match status" value="1"/>
</dbReference>
<dbReference type="FunFam" id="2.20.25.80:FF:000004">
    <property type="entry name" value="WRKY transcription factor 65"/>
    <property type="match status" value="1"/>
</dbReference>
<dbReference type="Gramene" id="QL03p027351:mrna">
    <property type="protein sequence ID" value="QL03p027351:mrna"/>
    <property type="gene ID" value="QL03p027351"/>
</dbReference>
<reference evidence="8" key="2">
    <citation type="submission" date="2021-01" db="UniProtKB">
        <authorList>
            <consortium name="EnsemblPlants"/>
        </authorList>
    </citation>
    <scope>IDENTIFICATION</scope>
</reference>
<feature type="compositionally biased region" description="Polar residues" evidence="6">
    <location>
        <begin position="111"/>
        <end position="121"/>
    </location>
</feature>
<protein>
    <recommendedName>
        <fullName evidence="7">WRKY domain-containing protein</fullName>
    </recommendedName>
</protein>
<dbReference type="PANTHER" id="PTHR31282">
    <property type="entry name" value="WRKY TRANSCRIPTION FACTOR 21-RELATED"/>
    <property type="match status" value="1"/>
</dbReference>
<dbReference type="SUPFAM" id="SSF118290">
    <property type="entry name" value="WRKY DNA-binding domain"/>
    <property type="match status" value="1"/>
</dbReference>
<keyword evidence="9" id="KW-1185">Reference proteome</keyword>
<gene>
    <name evidence="8" type="primary">LOC115982707</name>
</gene>
<name>A0A7N2L817_QUELO</name>
<evidence type="ECO:0000256" key="5">
    <source>
        <dbReference type="ARBA" id="ARBA00023242"/>
    </source>
</evidence>
<dbReference type="KEGG" id="qlo:115982707"/>
<dbReference type="AlphaFoldDB" id="A0A7N2L817"/>
<dbReference type="SMART" id="SM00774">
    <property type="entry name" value="WRKY"/>
    <property type="match status" value="1"/>
</dbReference>
<dbReference type="InterPro" id="IPR018872">
    <property type="entry name" value="Zn-cluster-dom"/>
</dbReference>
<evidence type="ECO:0000313" key="8">
    <source>
        <dbReference type="EnsemblPlants" id="QL03p027351:mrna"/>
    </source>
</evidence>
<evidence type="ECO:0000259" key="7">
    <source>
        <dbReference type="PROSITE" id="PS50811"/>
    </source>
</evidence>
<dbReference type="Gene3D" id="2.20.25.80">
    <property type="entry name" value="WRKY domain"/>
    <property type="match status" value="1"/>
</dbReference>
<keyword evidence="2" id="KW-0805">Transcription regulation</keyword>
<dbReference type="EMBL" id="LRBV02000003">
    <property type="status" value="NOT_ANNOTATED_CDS"/>
    <property type="molecule type" value="Genomic_DNA"/>
</dbReference>
<dbReference type="Proteomes" id="UP000594261">
    <property type="component" value="Chromosome 3"/>
</dbReference>
<feature type="domain" description="WRKY" evidence="7">
    <location>
        <begin position="260"/>
        <end position="326"/>
    </location>
</feature>
<keyword evidence="3" id="KW-0238">DNA-binding</keyword>
<dbReference type="Pfam" id="PF03106">
    <property type="entry name" value="WRKY"/>
    <property type="match status" value="1"/>
</dbReference>
<dbReference type="InterPro" id="IPR044810">
    <property type="entry name" value="WRKY_plant"/>
</dbReference>
<evidence type="ECO:0000256" key="1">
    <source>
        <dbReference type="ARBA" id="ARBA00004123"/>
    </source>
</evidence>
<dbReference type="InterPro" id="IPR036576">
    <property type="entry name" value="WRKY_dom_sf"/>
</dbReference>
<dbReference type="Pfam" id="PF10533">
    <property type="entry name" value="Plant_zn_clust"/>
    <property type="match status" value="1"/>
</dbReference>
<dbReference type="GO" id="GO:0005516">
    <property type="term" value="F:calmodulin binding"/>
    <property type="evidence" value="ECO:0007669"/>
    <property type="project" value="UniProtKB-ARBA"/>
</dbReference>
<organism evidence="8 9">
    <name type="scientific">Quercus lobata</name>
    <name type="common">Valley oak</name>
    <dbReference type="NCBI Taxonomy" id="97700"/>
    <lineage>
        <taxon>Eukaryota</taxon>
        <taxon>Viridiplantae</taxon>
        <taxon>Streptophyta</taxon>
        <taxon>Embryophyta</taxon>
        <taxon>Tracheophyta</taxon>
        <taxon>Spermatophyta</taxon>
        <taxon>Magnoliopsida</taxon>
        <taxon>eudicotyledons</taxon>
        <taxon>Gunneridae</taxon>
        <taxon>Pentapetalae</taxon>
        <taxon>rosids</taxon>
        <taxon>fabids</taxon>
        <taxon>Fagales</taxon>
        <taxon>Fagaceae</taxon>
        <taxon>Quercus</taxon>
    </lineage>
</organism>
<dbReference type="GO" id="GO:0043565">
    <property type="term" value="F:sequence-specific DNA binding"/>
    <property type="evidence" value="ECO:0007669"/>
    <property type="project" value="InterPro"/>
</dbReference>
<evidence type="ECO:0000256" key="2">
    <source>
        <dbReference type="ARBA" id="ARBA00023015"/>
    </source>
</evidence>
<evidence type="ECO:0000256" key="4">
    <source>
        <dbReference type="ARBA" id="ARBA00023163"/>
    </source>
</evidence>
<dbReference type="InterPro" id="IPR003657">
    <property type="entry name" value="WRKY_dom"/>
</dbReference>
<dbReference type="OrthoDB" id="1918969at2759"/>
<dbReference type="EnsemblPlants" id="QL03p027351:mrna">
    <property type="protein sequence ID" value="QL03p027351:mrna"/>
    <property type="gene ID" value="QL03p027351"/>
</dbReference>
<keyword evidence="5" id="KW-0539">Nucleus</keyword>
<reference evidence="8 9" key="1">
    <citation type="journal article" date="2016" name="G3 (Bethesda)">
        <title>First Draft Assembly and Annotation of the Genome of a California Endemic Oak Quercus lobata Nee (Fagaceae).</title>
        <authorList>
            <person name="Sork V.L."/>
            <person name="Fitz-Gibbon S.T."/>
            <person name="Puiu D."/>
            <person name="Crepeau M."/>
            <person name="Gugger P.F."/>
            <person name="Sherman R."/>
            <person name="Stevens K."/>
            <person name="Langley C.H."/>
            <person name="Pellegrini M."/>
            <person name="Salzberg S.L."/>
        </authorList>
    </citation>
    <scope>NUCLEOTIDE SEQUENCE [LARGE SCALE GENOMIC DNA]</scope>
    <source>
        <strain evidence="8 9">cv. SW786</strain>
    </source>
</reference>
<feature type="region of interest" description="Disordered" evidence="6">
    <location>
        <begin position="78"/>
        <end position="134"/>
    </location>
</feature>